<dbReference type="GO" id="GO:0005886">
    <property type="term" value="C:plasma membrane"/>
    <property type="evidence" value="ECO:0007669"/>
    <property type="project" value="UniProtKB-SubCell"/>
</dbReference>
<dbReference type="InterPro" id="IPR025405">
    <property type="entry name" value="DUF4131"/>
</dbReference>
<comment type="catalytic activity">
    <reaction evidence="6">
        <text>3',5'-cyclic CMP + H2O = CMP + H(+)</text>
        <dbReference type="Rhea" id="RHEA:72675"/>
        <dbReference type="ChEBI" id="CHEBI:15377"/>
        <dbReference type="ChEBI" id="CHEBI:15378"/>
        <dbReference type="ChEBI" id="CHEBI:58003"/>
        <dbReference type="ChEBI" id="CHEBI:60377"/>
    </reaction>
    <physiologicalReaction direction="left-to-right" evidence="6">
        <dbReference type="Rhea" id="RHEA:72676"/>
    </physiologicalReaction>
</comment>
<comment type="catalytic activity">
    <reaction evidence="8">
        <text>3',5'-cyclic UMP + H2O = UMP + H(+)</text>
        <dbReference type="Rhea" id="RHEA:70575"/>
        <dbReference type="ChEBI" id="CHEBI:15377"/>
        <dbReference type="ChEBI" id="CHEBI:15378"/>
        <dbReference type="ChEBI" id="CHEBI:57865"/>
        <dbReference type="ChEBI" id="CHEBI:184387"/>
    </reaction>
    <physiologicalReaction direction="left-to-right" evidence="8">
        <dbReference type="Rhea" id="RHEA:70576"/>
    </physiologicalReaction>
</comment>
<evidence type="ECO:0000256" key="9">
    <source>
        <dbReference type="SAM" id="Phobius"/>
    </source>
</evidence>
<dbReference type="PANTHER" id="PTHR30619">
    <property type="entry name" value="DNA INTERNALIZATION/COMPETENCE PROTEIN COMEC/REC2"/>
    <property type="match status" value="1"/>
</dbReference>
<keyword evidence="5 9" id="KW-0472">Membrane</keyword>
<dbReference type="InterPro" id="IPR001279">
    <property type="entry name" value="Metallo-B-lactamas"/>
</dbReference>
<comment type="function">
    <text evidence="7">Counteracts the endogenous Pycsar antiviral defense system. Phosphodiesterase that enables metal-dependent hydrolysis of host cyclic nucleotide Pycsar defense signals such as cCMP and cUMP.</text>
</comment>
<dbReference type="Pfam" id="PF00753">
    <property type="entry name" value="Lactamase_B"/>
    <property type="match status" value="1"/>
</dbReference>
<evidence type="ECO:0000259" key="11">
    <source>
        <dbReference type="SMART" id="SM00849"/>
    </source>
</evidence>
<dbReference type="InterPro" id="IPR004477">
    <property type="entry name" value="ComEC_N"/>
</dbReference>
<feature type="chain" id="PRO_5039506920" description="Metallo-beta-lactamase domain-containing protein" evidence="10">
    <location>
        <begin position="21"/>
        <end position="903"/>
    </location>
</feature>
<keyword evidence="3 9" id="KW-0812">Transmembrane</keyword>
<dbReference type="RefSeq" id="WP_099519686.1">
    <property type="nucleotide sequence ID" value="NZ_CP016808.1"/>
</dbReference>
<feature type="transmembrane region" description="Helical" evidence="9">
    <location>
        <begin position="460"/>
        <end position="481"/>
    </location>
</feature>
<dbReference type="PANTHER" id="PTHR30619:SF1">
    <property type="entry name" value="RECOMBINATION PROTEIN 2"/>
    <property type="match status" value="1"/>
</dbReference>
<organism evidence="12">
    <name type="scientific">Paenibacillus sp. BIHB 4019</name>
    <dbReference type="NCBI Taxonomy" id="1870819"/>
    <lineage>
        <taxon>Bacteria</taxon>
        <taxon>Bacillati</taxon>
        <taxon>Bacillota</taxon>
        <taxon>Bacilli</taxon>
        <taxon>Bacillales</taxon>
        <taxon>Paenibacillaceae</taxon>
        <taxon>Paenibacillus</taxon>
    </lineage>
</organism>
<accession>A0A1B2DLG9</accession>
<dbReference type="EMBL" id="CP016808">
    <property type="protein sequence ID" value="ANY68568.1"/>
    <property type="molecule type" value="Genomic_DNA"/>
</dbReference>
<dbReference type="SMART" id="SM00849">
    <property type="entry name" value="Lactamase_B"/>
    <property type="match status" value="1"/>
</dbReference>
<proteinExistence type="predicted"/>
<feature type="transmembrane region" description="Helical" evidence="9">
    <location>
        <begin position="366"/>
        <end position="383"/>
    </location>
</feature>
<feature type="transmembrane region" description="Helical" evidence="9">
    <location>
        <begin position="493"/>
        <end position="511"/>
    </location>
</feature>
<dbReference type="CDD" id="cd07731">
    <property type="entry name" value="ComA-like_MBL-fold"/>
    <property type="match status" value="1"/>
</dbReference>
<evidence type="ECO:0000256" key="7">
    <source>
        <dbReference type="ARBA" id="ARBA00034301"/>
    </source>
</evidence>
<dbReference type="Gene3D" id="3.60.15.10">
    <property type="entry name" value="Ribonuclease Z/Hydroxyacylglutathione hydrolase-like"/>
    <property type="match status" value="1"/>
</dbReference>
<protein>
    <recommendedName>
        <fullName evidence="11">Metallo-beta-lactamase domain-containing protein</fullName>
    </recommendedName>
</protein>
<evidence type="ECO:0000256" key="10">
    <source>
        <dbReference type="SAM" id="SignalP"/>
    </source>
</evidence>
<dbReference type="AlphaFoldDB" id="A0A1B2DLG9"/>
<feature type="signal peptide" evidence="10">
    <location>
        <begin position="1"/>
        <end position="20"/>
    </location>
</feature>
<evidence type="ECO:0000256" key="8">
    <source>
        <dbReference type="ARBA" id="ARBA00048505"/>
    </source>
</evidence>
<evidence type="ECO:0000256" key="5">
    <source>
        <dbReference type="ARBA" id="ARBA00023136"/>
    </source>
</evidence>
<dbReference type="SUPFAM" id="SSF56281">
    <property type="entry name" value="Metallo-hydrolase/oxidoreductase"/>
    <property type="match status" value="1"/>
</dbReference>
<sequence length="903" mass="97851">MNRRPLLWFAVCFVAGCASGAKLSGAGAVLAAGGVAVAALALVLSGRLTRKLAAVCVVGFVLAAGERMWADARNVTGLLDVLRAAEAQGSDAAIAAQASGTIASVVEIDGDRASFELAVDAASVAGFGSLRQLGGERMLVQLRLEEQLQQEVAAAWRRGDVVGVKGQLAQPAGPANRGGFDYRRYLSSQKIHWLLQATGTGAIDVAPGPPWTAAALLGRVDTVRAWLAARLSNMYPGMQAGYMQGLVLGITDDLDPSLMQQFARLGLTHILAISGLHVAVFLYALGLILRLCRMTRERLLLTLVFAVPFYVLLSGASPSVVRAGVMGMLGLLAARMHKLKDGLHILAAAAVIMLALNPFYLENVSFQLSFIVTLGLILGVPPVRRAMPHWKRGETLLDLIAVSVVAQAVSFPVSIYYFNQFHLLSLPANLLLVPFISFIIMPLGGAALFIHIAWPTGGKLLAWASVYANDWTFWLVDWLARADLFRTIWATPPLWWIAAWYGALALLFRSLPVSELSAAREQGPDSEHSNLAGGHENGELETQPLYELSAIHRKGGITVPSKSSDGFAGFSYASAAKALLFLRSFFSAVLIMLALLLFAYHPDLFDRDGRVHVLDIGQGDAIYVRTPEGKHLLIDGGGTVSFRKAGEEWRARKDPFEVGKKVIAPLLMKRGVQQIDLLVVSHLDSDHIRGLKAVMDSIPVKGLLWNGSVKHSPDAEELLAYAVRHEIPMYRAEAGQEWEMGKNTSLNVLWPPAVNQTEGSSISNMEIKELEEQNEASVVLYLTMKNYTFLLTGDIGFETEERLLALMDENPAFYAACCAKVDVLKVAHHGSRYSTAANWLERWQPLSAAISAGATNSYGHPHGDVLGRLKAAGTEVRRTDQDGEIEYRAVSGRLQARTMNKGN</sequence>
<name>A0A1B2DLG9_9BACL</name>
<comment type="subcellular location">
    <subcellularLocation>
        <location evidence="1">Cell membrane</location>
        <topology evidence="1">Multi-pass membrane protein</topology>
    </subcellularLocation>
</comment>
<gene>
    <name evidence="12" type="ORF">BBD42_20380</name>
</gene>
<dbReference type="PROSITE" id="PS51257">
    <property type="entry name" value="PROKAR_LIPOPROTEIN"/>
    <property type="match status" value="1"/>
</dbReference>
<evidence type="ECO:0000256" key="3">
    <source>
        <dbReference type="ARBA" id="ARBA00022692"/>
    </source>
</evidence>
<keyword evidence="2" id="KW-1003">Cell membrane</keyword>
<evidence type="ECO:0000256" key="4">
    <source>
        <dbReference type="ARBA" id="ARBA00022989"/>
    </source>
</evidence>
<dbReference type="InterPro" id="IPR036866">
    <property type="entry name" value="RibonucZ/Hydroxyglut_hydro"/>
</dbReference>
<evidence type="ECO:0000256" key="1">
    <source>
        <dbReference type="ARBA" id="ARBA00004651"/>
    </source>
</evidence>
<keyword evidence="4 9" id="KW-1133">Transmembrane helix</keyword>
<feature type="transmembrane region" description="Helical" evidence="9">
    <location>
        <begin position="267"/>
        <end position="288"/>
    </location>
</feature>
<evidence type="ECO:0000313" key="12">
    <source>
        <dbReference type="EMBL" id="ANY68568.1"/>
    </source>
</evidence>
<feature type="transmembrane region" description="Helical" evidence="9">
    <location>
        <begin position="27"/>
        <end position="44"/>
    </location>
</feature>
<feature type="transmembrane region" description="Helical" evidence="9">
    <location>
        <begin position="300"/>
        <end position="321"/>
    </location>
</feature>
<dbReference type="NCBIfam" id="TIGR00360">
    <property type="entry name" value="ComEC_N-term"/>
    <property type="match status" value="1"/>
</dbReference>
<reference evidence="12" key="1">
    <citation type="submission" date="2016-08" db="EMBL/GenBank/DDBJ databases">
        <title>Complete Genome Seqeunce of Paenibacillus sp. BIHB 4019 from tea rhizoplane.</title>
        <authorList>
            <person name="Thakur R."/>
            <person name="Swarnkar M.K."/>
            <person name="Gulati A."/>
        </authorList>
    </citation>
    <scope>NUCLEOTIDE SEQUENCE [LARGE SCALE GENOMIC DNA]</scope>
    <source>
        <strain evidence="12">BIHB4019</strain>
    </source>
</reference>
<feature type="transmembrane region" description="Helical" evidence="9">
    <location>
        <begin position="395"/>
        <end position="418"/>
    </location>
</feature>
<dbReference type="Pfam" id="PF03772">
    <property type="entry name" value="Competence"/>
    <property type="match status" value="1"/>
</dbReference>
<evidence type="ECO:0000256" key="6">
    <source>
        <dbReference type="ARBA" id="ARBA00034221"/>
    </source>
</evidence>
<dbReference type="InterPro" id="IPR052159">
    <property type="entry name" value="Competence_DNA_uptake"/>
</dbReference>
<dbReference type="InterPro" id="IPR035681">
    <property type="entry name" value="ComA-like_MBL"/>
</dbReference>
<feature type="transmembrane region" description="Helical" evidence="9">
    <location>
        <begin position="430"/>
        <end position="453"/>
    </location>
</feature>
<dbReference type="Pfam" id="PF13567">
    <property type="entry name" value="DUF4131"/>
    <property type="match status" value="1"/>
</dbReference>
<feature type="domain" description="Metallo-beta-lactamase" evidence="11">
    <location>
        <begin position="618"/>
        <end position="828"/>
    </location>
</feature>
<feature type="transmembrane region" description="Helical" evidence="9">
    <location>
        <begin position="342"/>
        <end position="360"/>
    </location>
</feature>
<keyword evidence="10" id="KW-0732">Signal</keyword>
<feature type="transmembrane region" description="Helical" evidence="9">
    <location>
        <begin position="580"/>
        <end position="600"/>
    </location>
</feature>
<evidence type="ECO:0000256" key="2">
    <source>
        <dbReference type="ARBA" id="ARBA00022475"/>
    </source>
</evidence>